<name>A0A1G2CIT7_9BACT</name>
<accession>A0A1G2CIT7</accession>
<protein>
    <submittedName>
        <fullName evidence="3">Uncharacterized protein</fullName>
    </submittedName>
</protein>
<gene>
    <name evidence="3" type="ORF">A3B13_03540</name>
</gene>
<dbReference type="EMBL" id="MHKZ01000005">
    <property type="protein sequence ID" value="OGZ01157.1"/>
    <property type="molecule type" value="Genomic_DNA"/>
</dbReference>
<keyword evidence="2" id="KW-1133">Transmembrane helix</keyword>
<evidence type="ECO:0000313" key="4">
    <source>
        <dbReference type="Proteomes" id="UP000176287"/>
    </source>
</evidence>
<evidence type="ECO:0000313" key="3">
    <source>
        <dbReference type="EMBL" id="OGZ01157.1"/>
    </source>
</evidence>
<keyword evidence="2" id="KW-0812">Transmembrane</keyword>
<comment type="caution">
    <text evidence="3">The sequence shown here is derived from an EMBL/GenBank/DDBJ whole genome shotgun (WGS) entry which is preliminary data.</text>
</comment>
<keyword evidence="2" id="KW-0472">Membrane</keyword>
<dbReference type="AlphaFoldDB" id="A0A1G2CIT7"/>
<evidence type="ECO:0000256" key="1">
    <source>
        <dbReference type="SAM" id="MobiDB-lite"/>
    </source>
</evidence>
<feature type="region of interest" description="Disordered" evidence="1">
    <location>
        <begin position="54"/>
        <end position="78"/>
    </location>
</feature>
<feature type="transmembrane region" description="Helical" evidence="2">
    <location>
        <begin position="6"/>
        <end position="24"/>
    </location>
</feature>
<reference evidence="3 4" key="1">
    <citation type="journal article" date="2016" name="Nat. Commun.">
        <title>Thousands of microbial genomes shed light on interconnected biogeochemical processes in an aquifer system.</title>
        <authorList>
            <person name="Anantharaman K."/>
            <person name="Brown C.T."/>
            <person name="Hug L.A."/>
            <person name="Sharon I."/>
            <person name="Castelle C.J."/>
            <person name="Probst A.J."/>
            <person name="Thomas B.C."/>
            <person name="Singh A."/>
            <person name="Wilkins M.J."/>
            <person name="Karaoz U."/>
            <person name="Brodie E.L."/>
            <person name="Williams K.H."/>
            <person name="Hubbard S.S."/>
            <person name="Banfield J.F."/>
        </authorList>
    </citation>
    <scope>NUCLEOTIDE SEQUENCE [LARGE SCALE GENOMIC DNA]</scope>
</reference>
<sequence length="78" mass="8231">MNTKNIVLLATVIIIVALAAWYIVGKKAAPTSSTAGQGLGADIYEQTVPNAAEKLPETNPFKAESNPFKAVQTNPFGE</sequence>
<proteinExistence type="predicted"/>
<evidence type="ECO:0000256" key="2">
    <source>
        <dbReference type="SAM" id="Phobius"/>
    </source>
</evidence>
<organism evidence="3 4">
    <name type="scientific">Candidatus Liptonbacteria bacterium RIFCSPLOWO2_01_FULL_45_15</name>
    <dbReference type="NCBI Taxonomy" id="1798649"/>
    <lineage>
        <taxon>Bacteria</taxon>
        <taxon>Candidatus Liptoniibacteriota</taxon>
    </lineage>
</organism>
<dbReference type="Proteomes" id="UP000176287">
    <property type="component" value="Unassembled WGS sequence"/>
</dbReference>